<dbReference type="RefSeq" id="XP_005786969.1">
    <property type="nucleotide sequence ID" value="XM_005786912.1"/>
</dbReference>
<dbReference type="KEGG" id="ehx:EMIHUDRAFT_71370"/>
<proteinExistence type="predicted"/>
<dbReference type="AlphaFoldDB" id="A0A0D3KFK5"/>
<dbReference type="STRING" id="2903.R1F6J3"/>
<dbReference type="HOGENOM" id="CLU_127770_1_0_1"/>
<dbReference type="EnsemblProtists" id="EOD34540">
    <property type="protein sequence ID" value="EOD34540"/>
    <property type="gene ID" value="EMIHUDRAFT_71370"/>
</dbReference>
<evidence type="ECO:0000313" key="1">
    <source>
        <dbReference type="EnsemblProtists" id="EOD34540"/>
    </source>
</evidence>
<dbReference type="Gene3D" id="3.30.56.110">
    <property type="entry name" value="Protein of unknown function DUF2237"/>
    <property type="match status" value="1"/>
</dbReference>
<dbReference type="PANTHER" id="PTHR37466:SF1">
    <property type="entry name" value="SLR1628 PROTEIN"/>
    <property type="match status" value="1"/>
</dbReference>
<reference evidence="2" key="1">
    <citation type="journal article" date="2013" name="Nature">
        <title>Pan genome of the phytoplankton Emiliania underpins its global distribution.</title>
        <authorList>
            <person name="Read B.A."/>
            <person name="Kegel J."/>
            <person name="Klute M.J."/>
            <person name="Kuo A."/>
            <person name="Lefebvre S.C."/>
            <person name="Maumus F."/>
            <person name="Mayer C."/>
            <person name="Miller J."/>
            <person name="Monier A."/>
            <person name="Salamov A."/>
            <person name="Young J."/>
            <person name="Aguilar M."/>
            <person name="Claverie J.M."/>
            <person name="Frickenhaus S."/>
            <person name="Gonzalez K."/>
            <person name="Herman E.K."/>
            <person name="Lin Y.C."/>
            <person name="Napier J."/>
            <person name="Ogata H."/>
            <person name="Sarno A.F."/>
            <person name="Shmutz J."/>
            <person name="Schroeder D."/>
            <person name="de Vargas C."/>
            <person name="Verret F."/>
            <person name="von Dassow P."/>
            <person name="Valentin K."/>
            <person name="Van de Peer Y."/>
            <person name="Wheeler G."/>
            <person name="Dacks J.B."/>
            <person name="Delwiche C.F."/>
            <person name="Dyhrman S.T."/>
            <person name="Glockner G."/>
            <person name="John U."/>
            <person name="Richards T."/>
            <person name="Worden A.Z."/>
            <person name="Zhang X."/>
            <person name="Grigoriev I.V."/>
            <person name="Allen A.E."/>
            <person name="Bidle K."/>
            <person name="Borodovsky M."/>
            <person name="Bowler C."/>
            <person name="Brownlee C."/>
            <person name="Cock J.M."/>
            <person name="Elias M."/>
            <person name="Gladyshev V.N."/>
            <person name="Groth M."/>
            <person name="Guda C."/>
            <person name="Hadaegh A."/>
            <person name="Iglesias-Rodriguez M.D."/>
            <person name="Jenkins J."/>
            <person name="Jones B.M."/>
            <person name="Lawson T."/>
            <person name="Leese F."/>
            <person name="Lindquist E."/>
            <person name="Lobanov A."/>
            <person name="Lomsadze A."/>
            <person name="Malik S.B."/>
            <person name="Marsh M.E."/>
            <person name="Mackinder L."/>
            <person name="Mock T."/>
            <person name="Mueller-Roeber B."/>
            <person name="Pagarete A."/>
            <person name="Parker M."/>
            <person name="Probert I."/>
            <person name="Quesneville H."/>
            <person name="Raines C."/>
            <person name="Rensing S.A."/>
            <person name="Riano-Pachon D.M."/>
            <person name="Richier S."/>
            <person name="Rokitta S."/>
            <person name="Shiraiwa Y."/>
            <person name="Soanes D.M."/>
            <person name="van der Giezen M."/>
            <person name="Wahlund T.M."/>
            <person name="Williams B."/>
            <person name="Wilson W."/>
            <person name="Wolfe G."/>
            <person name="Wurch L.L."/>
        </authorList>
    </citation>
    <scope>NUCLEOTIDE SEQUENCE</scope>
</reference>
<protein>
    <submittedName>
        <fullName evidence="1">Uncharacterized protein</fullName>
    </submittedName>
</protein>
<reference evidence="1" key="2">
    <citation type="submission" date="2024-10" db="UniProtKB">
        <authorList>
            <consortium name="EnsemblProtists"/>
        </authorList>
    </citation>
    <scope>IDENTIFICATION</scope>
</reference>
<dbReference type="Proteomes" id="UP000013827">
    <property type="component" value="Unassembled WGS sequence"/>
</dbReference>
<dbReference type="Pfam" id="PF09996">
    <property type="entry name" value="DUF2237"/>
    <property type="match status" value="1"/>
</dbReference>
<evidence type="ECO:0000313" key="2">
    <source>
        <dbReference type="Proteomes" id="UP000013827"/>
    </source>
</evidence>
<organism evidence="1 2">
    <name type="scientific">Emiliania huxleyi (strain CCMP1516)</name>
    <dbReference type="NCBI Taxonomy" id="280463"/>
    <lineage>
        <taxon>Eukaryota</taxon>
        <taxon>Haptista</taxon>
        <taxon>Haptophyta</taxon>
        <taxon>Prymnesiophyceae</taxon>
        <taxon>Isochrysidales</taxon>
        <taxon>Noelaerhabdaceae</taxon>
        <taxon>Emiliania</taxon>
    </lineage>
</organism>
<dbReference type="GeneID" id="17279811"/>
<keyword evidence="2" id="KW-1185">Reference proteome</keyword>
<dbReference type="InterPro" id="IPR018714">
    <property type="entry name" value="DUF2237"/>
</dbReference>
<name>A0A0D3KFK5_EMIH1</name>
<sequence length="151" mass="16916">MPELNILGTPLQPCTRRGRDPVTGWRRDGFASYHTSDGGCHIIASELTLEFLLFTKSRGNPLYRPPFWVRFLCGFKGLEPGDRWALCVSRWLEAERAGKAPPILAKATSVKALSFVDKQVLLRHAIDLDGELPNVARTGGTEKWIAVTRRK</sequence>
<accession>A0A0D3KFK5</accession>
<dbReference type="PANTHER" id="PTHR37466">
    <property type="entry name" value="SLR1628 PROTEIN"/>
    <property type="match status" value="1"/>
</dbReference>
<dbReference type="eggNOG" id="ENOG502S415">
    <property type="taxonomic scope" value="Eukaryota"/>
</dbReference>
<dbReference type="OMA" id="CISAYDF"/>
<dbReference type="PaxDb" id="2903-EOD34540"/>